<feature type="region of interest" description="Disordered" evidence="1">
    <location>
        <begin position="112"/>
        <end position="173"/>
    </location>
</feature>
<feature type="compositionally biased region" description="Low complexity" evidence="1">
    <location>
        <begin position="16"/>
        <end position="25"/>
    </location>
</feature>
<name>A0A6A4I1I3_9AGAR</name>
<evidence type="ECO:0000313" key="3">
    <source>
        <dbReference type="EMBL" id="KAE9404366.1"/>
    </source>
</evidence>
<protein>
    <submittedName>
        <fullName evidence="3">Uncharacterized protein</fullName>
    </submittedName>
</protein>
<gene>
    <name evidence="3" type="ORF">BT96DRAFT_935732</name>
</gene>
<dbReference type="EMBL" id="ML769417">
    <property type="protein sequence ID" value="KAE9404366.1"/>
    <property type="molecule type" value="Genomic_DNA"/>
</dbReference>
<dbReference type="AlphaFoldDB" id="A0A6A4I1I3"/>
<keyword evidence="2" id="KW-0472">Membrane</keyword>
<evidence type="ECO:0000256" key="1">
    <source>
        <dbReference type="SAM" id="MobiDB-lite"/>
    </source>
</evidence>
<feature type="compositionally biased region" description="Low complexity" evidence="1">
    <location>
        <begin position="222"/>
        <end position="233"/>
    </location>
</feature>
<feature type="compositionally biased region" description="Low complexity" evidence="1">
    <location>
        <begin position="120"/>
        <end position="135"/>
    </location>
</feature>
<organism evidence="3 4">
    <name type="scientific">Gymnopus androsaceus JB14</name>
    <dbReference type="NCBI Taxonomy" id="1447944"/>
    <lineage>
        <taxon>Eukaryota</taxon>
        <taxon>Fungi</taxon>
        <taxon>Dikarya</taxon>
        <taxon>Basidiomycota</taxon>
        <taxon>Agaricomycotina</taxon>
        <taxon>Agaricomycetes</taxon>
        <taxon>Agaricomycetidae</taxon>
        <taxon>Agaricales</taxon>
        <taxon>Marasmiineae</taxon>
        <taxon>Omphalotaceae</taxon>
        <taxon>Gymnopus</taxon>
    </lineage>
</organism>
<feature type="compositionally biased region" description="Polar residues" evidence="1">
    <location>
        <begin position="164"/>
        <end position="173"/>
    </location>
</feature>
<feature type="transmembrane region" description="Helical" evidence="2">
    <location>
        <begin position="65"/>
        <end position="84"/>
    </location>
</feature>
<sequence>MTWDSQNPTTTAYPVTPSRQQTPSRSTRRFGSLFKVPGSQWSLNTISFGLGVISTIAGYKSNSLLVTVCGVVAILGSFLSFLLTQLSRSRTGALDDRLQELEERLAHMTTEVVRDPVGNTTDTSSSPSSRLSQTTLMHLESLRCHRPPPSSPPAYSSRDDRQGSLITPSDLKTQGAATIPAEYPIFTEEDVRNAFREAAITQGMVPPPPAYNIRDYVMQCRPSRTPFSTSSPPAYSSRDESRGSILLLSESKTEAALSLNNTEHPVLADVDARNALVQRRGLRETLQS</sequence>
<dbReference type="OrthoDB" id="3127956at2759"/>
<feature type="compositionally biased region" description="Polar residues" evidence="1">
    <location>
        <begin position="1"/>
        <end position="13"/>
    </location>
</feature>
<dbReference type="Proteomes" id="UP000799118">
    <property type="component" value="Unassembled WGS sequence"/>
</dbReference>
<keyword evidence="2" id="KW-0812">Transmembrane</keyword>
<feature type="region of interest" description="Disordered" evidence="1">
    <location>
        <begin position="1"/>
        <end position="26"/>
    </location>
</feature>
<keyword evidence="4" id="KW-1185">Reference proteome</keyword>
<keyword evidence="2" id="KW-1133">Transmembrane helix</keyword>
<feature type="region of interest" description="Disordered" evidence="1">
    <location>
        <begin position="222"/>
        <end position="241"/>
    </location>
</feature>
<evidence type="ECO:0000256" key="2">
    <source>
        <dbReference type="SAM" id="Phobius"/>
    </source>
</evidence>
<accession>A0A6A4I1I3</accession>
<evidence type="ECO:0000313" key="4">
    <source>
        <dbReference type="Proteomes" id="UP000799118"/>
    </source>
</evidence>
<proteinExistence type="predicted"/>
<reference evidence="3" key="1">
    <citation type="journal article" date="2019" name="Environ. Microbiol.">
        <title>Fungal ecological strategies reflected in gene transcription - a case study of two litter decomposers.</title>
        <authorList>
            <person name="Barbi F."/>
            <person name="Kohler A."/>
            <person name="Barry K."/>
            <person name="Baskaran P."/>
            <person name="Daum C."/>
            <person name="Fauchery L."/>
            <person name="Ihrmark K."/>
            <person name="Kuo A."/>
            <person name="LaButti K."/>
            <person name="Lipzen A."/>
            <person name="Morin E."/>
            <person name="Grigoriev I.V."/>
            <person name="Henrissat B."/>
            <person name="Lindahl B."/>
            <person name="Martin F."/>
        </authorList>
    </citation>
    <scope>NUCLEOTIDE SEQUENCE</scope>
    <source>
        <strain evidence="3">JB14</strain>
    </source>
</reference>